<keyword evidence="1" id="KW-0812">Transmembrane</keyword>
<evidence type="ECO:0000313" key="2">
    <source>
        <dbReference type="EMBL" id="RPB04422.1"/>
    </source>
</evidence>
<gene>
    <name evidence="2" type="ORF">L873DRAFT_1933330</name>
</gene>
<dbReference type="InterPro" id="IPR015915">
    <property type="entry name" value="Kelch-typ_b-propeller"/>
</dbReference>
<accession>A0A3N4K5C7</accession>
<keyword evidence="1" id="KW-1133">Transmembrane helix</keyword>
<reference evidence="2 3" key="1">
    <citation type="journal article" date="2018" name="Nat. Ecol. Evol.">
        <title>Pezizomycetes genomes reveal the molecular basis of ectomycorrhizal truffle lifestyle.</title>
        <authorList>
            <person name="Murat C."/>
            <person name="Payen T."/>
            <person name="Noel B."/>
            <person name="Kuo A."/>
            <person name="Morin E."/>
            <person name="Chen J."/>
            <person name="Kohler A."/>
            <person name="Krizsan K."/>
            <person name="Balestrini R."/>
            <person name="Da Silva C."/>
            <person name="Montanini B."/>
            <person name="Hainaut M."/>
            <person name="Levati E."/>
            <person name="Barry K.W."/>
            <person name="Belfiori B."/>
            <person name="Cichocki N."/>
            <person name="Clum A."/>
            <person name="Dockter R.B."/>
            <person name="Fauchery L."/>
            <person name="Guy J."/>
            <person name="Iotti M."/>
            <person name="Le Tacon F."/>
            <person name="Lindquist E.A."/>
            <person name="Lipzen A."/>
            <person name="Malagnac F."/>
            <person name="Mello A."/>
            <person name="Molinier V."/>
            <person name="Miyauchi S."/>
            <person name="Poulain J."/>
            <person name="Riccioni C."/>
            <person name="Rubini A."/>
            <person name="Sitrit Y."/>
            <person name="Splivallo R."/>
            <person name="Traeger S."/>
            <person name="Wang M."/>
            <person name="Zifcakova L."/>
            <person name="Wipf D."/>
            <person name="Zambonelli A."/>
            <person name="Paolocci F."/>
            <person name="Nowrousian M."/>
            <person name="Ottonello S."/>
            <person name="Baldrian P."/>
            <person name="Spatafora J.W."/>
            <person name="Henrissat B."/>
            <person name="Nagy L.G."/>
            <person name="Aury J.M."/>
            <person name="Wincker P."/>
            <person name="Grigoriev I.V."/>
            <person name="Bonfante P."/>
            <person name="Martin F.M."/>
        </authorList>
    </citation>
    <scope>NUCLEOTIDE SEQUENCE [LARGE SCALE GENOMIC DNA]</scope>
    <source>
        <strain evidence="2 3">120613-1</strain>
    </source>
</reference>
<dbReference type="OrthoDB" id="10251809at2759"/>
<name>A0A3N4K5C7_9PEZI</name>
<dbReference type="AlphaFoldDB" id="A0A3N4K5C7"/>
<evidence type="ECO:0008006" key="4">
    <source>
        <dbReference type="Google" id="ProtNLM"/>
    </source>
</evidence>
<keyword evidence="1" id="KW-0472">Membrane</keyword>
<dbReference type="InterPro" id="IPR011043">
    <property type="entry name" value="Gal_Oxase/kelch_b-propeller"/>
</dbReference>
<evidence type="ECO:0000313" key="3">
    <source>
        <dbReference type="Proteomes" id="UP000276215"/>
    </source>
</evidence>
<organism evidence="2 3">
    <name type="scientific">Choiromyces venosus 120613-1</name>
    <dbReference type="NCBI Taxonomy" id="1336337"/>
    <lineage>
        <taxon>Eukaryota</taxon>
        <taxon>Fungi</taxon>
        <taxon>Dikarya</taxon>
        <taxon>Ascomycota</taxon>
        <taxon>Pezizomycotina</taxon>
        <taxon>Pezizomycetes</taxon>
        <taxon>Pezizales</taxon>
        <taxon>Tuberaceae</taxon>
        <taxon>Choiromyces</taxon>
    </lineage>
</organism>
<dbReference type="EMBL" id="ML120358">
    <property type="protein sequence ID" value="RPB04422.1"/>
    <property type="molecule type" value="Genomic_DNA"/>
</dbReference>
<dbReference type="SUPFAM" id="SSF50965">
    <property type="entry name" value="Galactose oxidase, central domain"/>
    <property type="match status" value="1"/>
</dbReference>
<dbReference type="Gene3D" id="2.120.10.80">
    <property type="entry name" value="Kelch-type beta propeller"/>
    <property type="match status" value="1"/>
</dbReference>
<feature type="transmembrane region" description="Helical" evidence="1">
    <location>
        <begin position="434"/>
        <end position="457"/>
    </location>
</feature>
<proteinExistence type="predicted"/>
<dbReference type="Proteomes" id="UP000276215">
    <property type="component" value="Unassembled WGS sequence"/>
</dbReference>
<evidence type="ECO:0000256" key="1">
    <source>
        <dbReference type="SAM" id="Phobius"/>
    </source>
</evidence>
<protein>
    <recommendedName>
        <fullName evidence="4">Galactose oxidase</fullName>
    </recommendedName>
</protein>
<dbReference type="STRING" id="1336337.A0A3N4K5C7"/>
<dbReference type="PANTHER" id="PTHR23244">
    <property type="entry name" value="KELCH REPEAT DOMAIN"/>
    <property type="match status" value="1"/>
</dbReference>
<sequence length="641" mass="70212">MSSFLPSTLAREKAKKNSDANIITSNKGSEFLELDLTKSWSLVKDQTTTKFPPWKPVKYTIDTERGDNDLASTYQTSQNKLYLYDGLPTKNVSIDLPSTLLVYDIEKKHWSIERVYPQTDSERPLRFSRGTSVEVPDASGKSFYIGGARMYQNASIRTGKSWYYPVKQQVVGMAVRNGEFDKNFEEMARARKTIGAAVTWIPYGEEGSLIMIGGMGEEDDRTKSPDASGKVLVDQAPDPSAMHIQETTGQGPWERMGACAVSAYDNQTDTTQVFLYGGGSGSRLFGMDDKAFMGDLFVLQLPSFKWFAYNYKANVPAARTRHTCHVVNNRQMLILGGSRNDTLSTDEKVKDTCTWDEMSVLDMSLLEWQWEYRPITAPYTIPDDVKKNSLFQGKIIREPAVGWSTPGLQALFQVNNEKVVKKAEDKIAGLKKPVFIGIVSGAGCFLALLVVFGIFLCRRRKQSNKRIVAANSAAWHLAPQDMTMISPGASPVPSYQPYDPDLAVSQSHDKELYPSPAPVGGFVGGPALPAEMPSNNALGRVEMAGTPPRQQDMTTALQEVDTLLWVHTLKYQALPASRGVMTPQSEVEHLSLDANANLSAGLAGVAHVKSSAGFTFTEGNLGEASAAAVSTPAPAPANPTQ</sequence>
<keyword evidence="3" id="KW-1185">Reference proteome</keyword>
<dbReference type="PANTHER" id="PTHR23244:SF497">
    <property type="entry name" value="WALL ANCHORED PROTEIN, PUTATIVE-RELATED"/>
    <property type="match status" value="1"/>
</dbReference>